<dbReference type="SUPFAM" id="SSF52266">
    <property type="entry name" value="SGNH hydrolase"/>
    <property type="match status" value="1"/>
</dbReference>
<keyword evidence="3" id="KW-1185">Reference proteome</keyword>
<proteinExistence type="predicted"/>
<dbReference type="HOGENOM" id="CLU_051989_0_0_1"/>
<evidence type="ECO:0000259" key="1">
    <source>
        <dbReference type="Pfam" id="PF13472"/>
    </source>
</evidence>
<dbReference type="Pfam" id="PF13472">
    <property type="entry name" value="Lipase_GDSL_2"/>
    <property type="match status" value="1"/>
</dbReference>
<gene>
    <name evidence="2" type="ORF">PV08_07622</name>
</gene>
<evidence type="ECO:0000313" key="3">
    <source>
        <dbReference type="Proteomes" id="UP000053328"/>
    </source>
</evidence>
<dbReference type="PANTHER" id="PTHR14209:SF19">
    <property type="entry name" value="ISOAMYL ACETATE-HYDROLYZING ESTERASE 1 HOMOLOG"/>
    <property type="match status" value="1"/>
</dbReference>
<name>A0A0D1ZPU2_9EURO</name>
<dbReference type="PANTHER" id="PTHR14209">
    <property type="entry name" value="ISOAMYL ACETATE-HYDROLYZING ESTERASE 1"/>
    <property type="match status" value="1"/>
</dbReference>
<sequence length="263" mass="29282">MSHSPSASISRRSQTPPQQYPQFILFGDSITQFSTSGLLSPLSERYNRCLDVLNRGMSGYTSRMGLEVMQRWFPARPPSDHTPQVKLMTVFFGANDATLPGCAQHVPLDAYPGYLRDIVSHPGVAAHRTKVILITPPPVDEWQLGVDERTAANTRAYAAACRQLGRAMDLPTLDLWTIFMTKAGWRGDEPPQQPLIGSLAAPRNQVLADLLSDGLHFTPRAYQIVFDALFALIRDELPDYVPDKLPYVFPDWKDQLGAHSGSY</sequence>
<dbReference type="OrthoDB" id="671439at2759"/>
<organism evidence="2 3">
    <name type="scientific">Exophiala spinifera</name>
    <dbReference type="NCBI Taxonomy" id="91928"/>
    <lineage>
        <taxon>Eukaryota</taxon>
        <taxon>Fungi</taxon>
        <taxon>Dikarya</taxon>
        <taxon>Ascomycota</taxon>
        <taxon>Pezizomycotina</taxon>
        <taxon>Eurotiomycetes</taxon>
        <taxon>Chaetothyriomycetidae</taxon>
        <taxon>Chaetothyriales</taxon>
        <taxon>Herpotrichiellaceae</taxon>
        <taxon>Exophiala</taxon>
    </lineage>
</organism>
<dbReference type="GeneID" id="27334705"/>
<accession>A0A0D1ZPU2</accession>
<reference evidence="2 3" key="1">
    <citation type="submission" date="2015-01" db="EMBL/GenBank/DDBJ databases">
        <title>The Genome Sequence of Exophiala spinifera CBS89968.</title>
        <authorList>
            <consortium name="The Broad Institute Genomics Platform"/>
            <person name="Cuomo C."/>
            <person name="de Hoog S."/>
            <person name="Gorbushina A."/>
            <person name="Stielow B."/>
            <person name="Teixiera M."/>
            <person name="Abouelleil A."/>
            <person name="Chapman S.B."/>
            <person name="Priest M."/>
            <person name="Young S.K."/>
            <person name="Wortman J."/>
            <person name="Nusbaum C."/>
            <person name="Birren B."/>
        </authorList>
    </citation>
    <scope>NUCLEOTIDE SEQUENCE [LARGE SCALE GENOMIC DNA]</scope>
    <source>
        <strain evidence="2 3">CBS 89968</strain>
    </source>
</reference>
<dbReference type="InterPro" id="IPR013830">
    <property type="entry name" value="SGNH_hydro"/>
</dbReference>
<protein>
    <recommendedName>
        <fullName evidence="1">SGNH hydrolase-type esterase domain-containing protein</fullName>
    </recommendedName>
</protein>
<dbReference type="RefSeq" id="XP_016235053.1">
    <property type="nucleotide sequence ID" value="XM_016381951.1"/>
</dbReference>
<dbReference type="InterPro" id="IPR036514">
    <property type="entry name" value="SGNH_hydro_sf"/>
</dbReference>
<evidence type="ECO:0000313" key="2">
    <source>
        <dbReference type="EMBL" id="KIW14837.1"/>
    </source>
</evidence>
<dbReference type="AlphaFoldDB" id="A0A0D1ZPU2"/>
<dbReference type="Gene3D" id="3.40.50.1110">
    <property type="entry name" value="SGNH hydrolase"/>
    <property type="match status" value="1"/>
</dbReference>
<dbReference type="EMBL" id="KN847496">
    <property type="protein sequence ID" value="KIW14837.1"/>
    <property type="molecule type" value="Genomic_DNA"/>
</dbReference>
<dbReference type="CDD" id="cd01838">
    <property type="entry name" value="Isoamyl_acetate_hydrolase_like"/>
    <property type="match status" value="1"/>
</dbReference>
<dbReference type="STRING" id="91928.A0A0D1ZPU2"/>
<feature type="domain" description="SGNH hydrolase-type esterase" evidence="1">
    <location>
        <begin position="25"/>
        <end position="224"/>
    </location>
</feature>
<dbReference type="Proteomes" id="UP000053328">
    <property type="component" value="Unassembled WGS sequence"/>
</dbReference>
<dbReference type="VEuPathDB" id="FungiDB:PV08_07622"/>
<dbReference type="InterPro" id="IPR045136">
    <property type="entry name" value="Iah1-like"/>
</dbReference>